<accession>A0A1M7SK92</accession>
<reference evidence="4" key="1">
    <citation type="submission" date="2016-12" db="EMBL/GenBank/DDBJ databases">
        <authorList>
            <person name="Varghese N."/>
            <person name="Submissions S."/>
        </authorList>
    </citation>
    <scope>NUCLEOTIDE SEQUENCE [LARGE SCALE GENOMIC DNA]</scope>
    <source>
        <strain evidence="4">DSM 11032</strain>
    </source>
</reference>
<feature type="signal peptide" evidence="2">
    <location>
        <begin position="1"/>
        <end position="27"/>
    </location>
</feature>
<gene>
    <name evidence="3" type="ORF">SAMN02745193_01872</name>
</gene>
<feature type="chain" id="PRO_5012703608" evidence="2">
    <location>
        <begin position="28"/>
        <end position="80"/>
    </location>
</feature>
<proteinExistence type="predicted"/>
<name>A0A1M7SK92_9SPHN</name>
<feature type="region of interest" description="Disordered" evidence="1">
    <location>
        <begin position="57"/>
        <end position="80"/>
    </location>
</feature>
<dbReference type="EMBL" id="FRDF01000010">
    <property type="protein sequence ID" value="SHN58871.1"/>
    <property type="molecule type" value="Genomic_DNA"/>
</dbReference>
<evidence type="ECO:0000313" key="4">
    <source>
        <dbReference type="Proteomes" id="UP000184391"/>
    </source>
</evidence>
<dbReference type="AlphaFoldDB" id="A0A1M7SK92"/>
<dbReference type="STRING" id="198312.SAMN02745193_01872"/>
<evidence type="ECO:0000313" key="3">
    <source>
        <dbReference type="EMBL" id="SHN58871.1"/>
    </source>
</evidence>
<evidence type="ECO:0000256" key="1">
    <source>
        <dbReference type="SAM" id="MobiDB-lite"/>
    </source>
</evidence>
<dbReference type="RefSeq" id="WP_072674485.1">
    <property type="nucleotide sequence ID" value="NZ_FRDF01000010.1"/>
</dbReference>
<dbReference type="OrthoDB" id="7392246at2"/>
<keyword evidence="2" id="KW-0732">Signal</keyword>
<sequence length="80" mass="8130">MPCPPHLLLFAALVPLLAACDSAGADAPGGVSAGEAKALEEAAQMLDERRLPDAALPQEAFARGAAPDEMTGDTASQSRQ</sequence>
<keyword evidence="4" id="KW-1185">Reference proteome</keyword>
<organism evidence="3 4">
    <name type="scientific">Erythrobacter sanguineus</name>
    <dbReference type="NCBI Taxonomy" id="198312"/>
    <lineage>
        <taxon>Bacteria</taxon>
        <taxon>Pseudomonadati</taxon>
        <taxon>Pseudomonadota</taxon>
        <taxon>Alphaproteobacteria</taxon>
        <taxon>Sphingomonadales</taxon>
        <taxon>Erythrobacteraceae</taxon>
        <taxon>Erythrobacter/Porphyrobacter group</taxon>
        <taxon>Erythrobacter</taxon>
    </lineage>
</organism>
<protein>
    <submittedName>
        <fullName evidence="3">Uncharacterized protein</fullName>
    </submittedName>
</protein>
<evidence type="ECO:0000256" key="2">
    <source>
        <dbReference type="SAM" id="SignalP"/>
    </source>
</evidence>
<dbReference type="Proteomes" id="UP000184391">
    <property type="component" value="Unassembled WGS sequence"/>
</dbReference>